<evidence type="ECO:0000256" key="5">
    <source>
        <dbReference type="ARBA" id="ARBA00022737"/>
    </source>
</evidence>
<dbReference type="GO" id="GO:1990547">
    <property type="term" value="P:mitochondrial phosphate ion transmembrane transport"/>
    <property type="evidence" value="ECO:0007669"/>
    <property type="project" value="InterPro"/>
</dbReference>
<evidence type="ECO:0000256" key="8">
    <source>
        <dbReference type="ARBA" id="ARBA00023128"/>
    </source>
</evidence>
<keyword evidence="7" id="KW-1133">Transmembrane helix</keyword>
<evidence type="ECO:0000256" key="2">
    <source>
        <dbReference type="ARBA" id="ARBA00006375"/>
    </source>
</evidence>
<evidence type="ECO:0000313" key="14">
    <source>
        <dbReference type="Proteomes" id="UP001431783"/>
    </source>
</evidence>
<dbReference type="InterPro" id="IPR044677">
    <property type="entry name" value="SLC25A3/Pic2/Mir1-like"/>
</dbReference>
<dbReference type="EMBL" id="JARQZJ010000112">
    <property type="protein sequence ID" value="KAK9887514.1"/>
    <property type="molecule type" value="Genomic_DNA"/>
</dbReference>
<evidence type="ECO:0000256" key="7">
    <source>
        <dbReference type="ARBA" id="ARBA00022989"/>
    </source>
</evidence>
<name>A0AAW1V319_9CUCU</name>
<evidence type="ECO:0000256" key="12">
    <source>
        <dbReference type="SAM" id="MobiDB-lite"/>
    </source>
</evidence>
<evidence type="ECO:0000256" key="4">
    <source>
        <dbReference type="ARBA" id="ARBA00022692"/>
    </source>
</evidence>
<comment type="similarity">
    <text evidence="2 11">Belongs to the mitochondrial carrier (TC 2.A.29) family.</text>
</comment>
<comment type="subcellular location">
    <subcellularLocation>
        <location evidence="1">Mitochondrion inner membrane</location>
        <topology evidence="1">Multi-pass membrane protein</topology>
    </subcellularLocation>
</comment>
<evidence type="ECO:0000256" key="11">
    <source>
        <dbReference type="RuleBase" id="RU000488"/>
    </source>
</evidence>
<dbReference type="Proteomes" id="UP001431783">
    <property type="component" value="Unassembled WGS sequence"/>
</dbReference>
<evidence type="ECO:0000256" key="3">
    <source>
        <dbReference type="ARBA" id="ARBA00022448"/>
    </source>
</evidence>
<evidence type="ECO:0000256" key="10">
    <source>
        <dbReference type="PROSITE-ProRule" id="PRU00282"/>
    </source>
</evidence>
<keyword evidence="6" id="KW-0999">Mitochondrion inner membrane</keyword>
<reference evidence="13 14" key="1">
    <citation type="submission" date="2023-03" db="EMBL/GenBank/DDBJ databases">
        <title>Genome insight into feeding habits of ladybird beetles.</title>
        <authorList>
            <person name="Li H.-S."/>
            <person name="Huang Y.-H."/>
            <person name="Pang H."/>
        </authorList>
    </citation>
    <scope>NUCLEOTIDE SEQUENCE [LARGE SCALE GENOMIC DNA]</scope>
    <source>
        <strain evidence="13">SYSU_2023b</strain>
        <tissue evidence="13">Whole body</tissue>
    </source>
</reference>
<dbReference type="PROSITE" id="PS50920">
    <property type="entry name" value="SOLCAR"/>
    <property type="match status" value="1"/>
</dbReference>
<keyword evidence="14" id="KW-1185">Reference proteome</keyword>
<dbReference type="AlphaFoldDB" id="A0AAW1V319"/>
<sequence>MFLSLLSKANCQPQDVAVPAQETPKMGLVQSFTAGRTIAVAVAEGEGVASLGKILHRTYTAYRCITHTAVVHLHLVKCRIQVDPAKYKGRFHGFKVTLKEDGMRGLAKGWAPSFFGYSIQGLCKFGLYEVAKHMPRPPPPEMPESLKKKLAAQGKA</sequence>
<evidence type="ECO:0000256" key="1">
    <source>
        <dbReference type="ARBA" id="ARBA00004448"/>
    </source>
</evidence>
<dbReference type="InterPro" id="IPR023395">
    <property type="entry name" value="MCP_dom_sf"/>
</dbReference>
<evidence type="ECO:0000256" key="6">
    <source>
        <dbReference type="ARBA" id="ARBA00022792"/>
    </source>
</evidence>
<dbReference type="GO" id="GO:0005743">
    <property type="term" value="C:mitochondrial inner membrane"/>
    <property type="evidence" value="ECO:0007669"/>
    <property type="project" value="UniProtKB-SubCell"/>
</dbReference>
<protein>
    <submittedName>
        <fullName evidence="13">Uncharacterized protein</fullName>
    </submittedName>
</protein>
<evidence type="ECO:0000256" key="9">
    <source>
        <dbReference type="ARBA" id="ARBA00023136"/>
    </source>
</evidence>
<keyword evidence="3 11" id="KW-0813">Transport</keyword>
<proteinExistence type="inferred from homology"/>
<keyword evidence="5" id="KW-0677">Repeat</keyword>
<keyword evidence="4 10" id="KW-0812">Transmembrane</keyword>
<dbReference type="PANTHER" id="PTHR45671">
    <property type="entry name" value="SOLUTE CARRIER FAMILY 25 (MITOCHONDRIAL CARRIER PHOSPHATE CARRIER), MEMBER 3, LIKE-RELATED-RELATED"/>
    <property type="match status" value="1"/>
</dbReference>
<evidence type="ECO:0000313" key="13">
    <source>
        <dbReference type="EMBL" id="KAK9887514.1"/>
    </source>
</evidence>
<dbReference type="GO" id="GO:0005315">
    <property type="term" value="F:phosphate transmembrane transporter activity"/>
    <property type="evidence" value="ECO:0007669"/>
    <property type="project" value="InterPro"/>
</dbReference>
<gene>
    <name evidence="13" type="ORF">WA026_023065</name>
</gene>
<feature type="region of interest" description="Disordered" evidence="12">
    <location>
        <begin position="136"/>
        <end position="156"/>
    </location>
</feature>
<keyword evidence="9 10" id="KW-0472">Membrane</keyword>
<feature type="repeat" description="Solcar" evidence="10">
    <location>
        <begin position="52"/>
        <end position="134"/>
    </location>
</feature>
<comment type="caution">
    <text evidence="13">The sequence shown here is derived from an EMBL/GenBank/DDBJ whole genome shotgun (WGS) entry which is preliminary data.</text>
</comment>
<accession>A0AAW1V319</accession>
<keyword evidence="8" id="KW-0496">Mitochondrion</keyword>
<dbReference type="InterPro" id="IPR018108">
    <property type="entry name" value="MCP_transmembrane"/>
</dbReference>
<dbReference type="Pfam" id="PF00153">
    <property type="entry name" value="Mito_carr"/>
    <property type="match status" value="1"/>
</dbReference>
<dbReference type="Gene3D" id="1.50.40.10">
    <property type="entry name" value="Mitochondrial carrier domain"/>
    <property type="match status" value="1"/>
</dbReference>
<dbReference type="SUPFAM" id="SSF103506">
    <property type="entry name" value="Mitochondrial carrier"/>
    <property type="match status" value="1"/>
</dbReference>
<organism evidence="13 14">
    <name type="scientific">Henosepilachna vigintioctopunctata</name>
    <dbReference type="NCBI Taxonomy" id="420089"/>
    <lineage>
        <taxon>Eukaryota</taxon>
        <taxon>Metazoa</taxon>
        <taxon>Ecdysozoa</taxon>
        <taxon>Arthropoda</taxon>
        <taxon>Hexapoda</taxon>
        <taxon>Insecta</taxon>
        <taxon>Pterygota</taxon>
        <taxon>Neoptera</taxon>
        <taxon>Endopterygota</taxon>
        <taxon>Coleoptera</taxon>
        <taxon>Polyphaga</taxon>
        <taxon>Cucujiformia</taxon>
        <taxon>Coccinelloidea</taxon>
        <taxon>Coccinellidae</taxon>
        <taxon>Epilachninae</taxon>
        <taxon>Epilachnini</taxon>
        <taxon>Henosepilachna</taxon>
    </lineage>
</organism>
<dbReference type="PANTHER" id="PTHR45671:SF10">
    <property type="entry name" value="SOLUTE CARRIER FAMILY 25 MEMBER 3"/>
    <property type="match status" value="1"/>
</dbReference>